<dbReference type="Gene3D" id="3.90.226.10">
    <property type="entry name" value="2-enoyl-CoA Hydratase, Chain A, domain 1"/>
    <property type="match status" value="1"/>
</dbReference>
<evidence type="ECO:0000256" key="7">
    <source>
        <dbReference type="SAM" id="SignalP"/>
    </source>
</evidence>
<dbReference type="InterPro" id="IPR052165">
    <property type="entry name" value="Membrane_assoc_protease"/>
</dbReference>
<dbReference type="InterPro" id="IPR012340">
    <property type="entry name" value="NA-bd_OB-fold"/>
</dbReference>
<reference evidence="11 12" key="1">
    <citation type="journal article" date="2019" name="Int. J. Syst. Evol. Microbiol.">
        <title>The Global Catalogue of Microorganisms (GCM) 10K type strain sequencing project: providing services to taxonomists for standard genome sequencing and annotation.</title>
        <authorList>
            <consortium name="The Broad Institute Genomics Platform"/>
            <consortium name="The Broad Institute Genome Sequencing Center for Infectious Disease"/>
            <person name="Wu L."/>
            <person name="Ma J."/>
        </authorList>
    </citation>
    <scope>NUCLEOTIDE SEQUENCE [LARGE SCALE GENOMIC DNA]</scope>
    <source>
        <strain evidence="11 12">JCM 15421</strain>
    </source>
</reference>
<evidence type="ECO:0000313" key="12">
    <source>
        <dbReference type="Proteomes" id="UP001501523"/>
    </source>
</evidence>
<sequence>MARLLPGLLWSASLLLATPAVARDVSAAEPPASAVLLRVEGAISPASADYVERGIARAAKAHAALIVLEMDTPGGLDKSMRGIIKAILASEVPVVGYVAPGGSRAASAGTYILYACHIAAMAPATNLGAATPIQLIGPGQPTPPAPVPVPLPPDSKQPPPAPTSDAETRKIVNDAVAYIRALAERRGRNADWAEQAVREAVSVSAEQALKLHVIDLIAPDLPQLLVDIDGRRVTMPDGEQVLHTRGITVEPLNPDWRSRFLAVIAAPEVAYLLLLIGLGGLLFEGYSPGVILPGVVGAICLLLALYAFQMLPVNYAGLALIALGVALLVAETVVPAYGSLGIGGVVAFVIGSVILMDTSVPGYGVSLPLLIGISIAAALVLVGIVWMALRARGRPVVSGREQLLGSLGEAIGDFDRRGIVHVHGERWQALSEAPLHSGQVVQVIGIDGLLLTVKPLPVASKGEP</sequence>
<evidence type="ECO:0000256" key="6">
    <source>
        <dbReference type="SAM" id="Phobius"/>
    </source>
</evidence>
<comment type="subcellular location">
    <subcellularLocation>
        <location evidence="1">Membrane</location>
        <topology evidence="1">Multi-pass membrane protein</topology>
    </subcellularLocation>
</comment>
<protein>
    <submittedName>
        <fullName evidence="11">Nodulation protein NfeD</fullName>
    </submittedName>
</protein>
<dbReference type="InterPro" id="IPR029045">
    <property type="entry name" value="ClpP/crotonase-like_dom_sf"/>
</dbReference>
<evidence type="ECO:0000256" key="3">
    <source>
        <dbReference type="ARBA" id="ARBA00022989"/>
    </source>
</evidence>
<feature type="domain" description="NfeD1b N-terminal" evidence="10">
    <location>
        <begin position="39"/>
        <end position="136"/>
    </location>
</feature>
<evidence type="ECO:0000259" key="8">
    <source>
        <dbReference type="Pfam" id="PF01957"/>
    </source>
</evidence>
<feature type="signal peptide" evidence="7">
    <location>
        <begin position="1"/>
        <end position="22"/>
    </location>
</feature>
<evidence type="ECO:0000259" key="9">
    <source>
        <dbReference type="Pfam" id="PF24961"/>
    </source>
</evidence>
<feature type="transmembrane region" description="Helical" evidence="6">
    <location>
        <begin position="290"/>
        <end position="307"/>
    </location>
</feature>
<feature type="transmembrane region" description="Helical" evidence="6">
    <location>
        <begin position="313"/>
        <end position="330"/>
    </location>
</feature>
<comment type="caution">
    <text evidence="11">The sequence shown here is derived from an EMBL/GenBank/DDBJ whole genome shotgun (WGS) entry which is preliminary data.</text>
</comment>
<evidence type="ECO:0000256" key="5">
    <source>
        <dbReference type="SAM" id="MobiDB-lite"/>
    </source>
</evidence>
<dbReference type="Pfam" id="PF01957">
    <property type="entry name" value="NfeD"/>
    <property type="match status" value="1"/>
</dbReference>
<dbReference type="SUPFAM" id="SSF52096">
    <property type="entry name" value="ClpP/crotonase"/>
    <property type="match status" value="1"/>
</dbReference>
<dbReference type="SUPFAM" id="SSF141322">
    <property type="entry name" value="NfeD domain-like"/>
    <property type="match status" value="1"/>
</dbReference>
<dbReference type="PANTHER" id="PTHR33507:SF4">
    <property type="entry name" value="NODULATION COMPETITIVENESS PROTEIN NFED"/>
    <property type="match status" value="1"/>
</dbReference>
<keyword evidence="3 6" id="KW-1133">Transmembrane helix</keyword>
<dbReference type="Proteomes" id="UP001501523">
    <property type="component" value="Unassembled WGS sequence"/>
</dbReference>
<keyword evidence="12" id="KW-1185">Reference proteome</keyword>
<accession>A0ABN1IL15</accession>
<gene>
    <name evidence="11" type="ORF">GCM10009105_23020</name>
</gene>
<feature type="chain" id="PRO_5047355271" evidence="7">
    <location>
        <begin position="23"/>
        <end position="464"/>
    </location>
</feature>
<feature type="compositionally biased region" description="Pro residues" evidence="5">
    <location>
        <begin position="140"/>
        <end position="162"/>
    </location>
</feature>
<dbReference type="Pfam" id="PF25145">
    <property type="entry name" value="NfeD1b_N"/>
    <property type="match status" value="1"/>
</dbReference>
<feature type="transmembrane region" description="Helical" evidence="6">
    <location>
        <begin position="260"/>
        <end position="283"/>
    </location>
</feature>
<dbReference type="CDD" id="cd07020">
    <property type="entry name" value="Clp_protease_NfeD_1"/>
    <property type="match status" value="1"/>
</dbReference>
<name>A0ABN1IL15_9GAMM</name>
<evidence type="ECO:0000256" key="2">
    <source>
        <dbReference type="ARBA" id="ARBA00022692"/>
    </source>
</evidence>
<evidence type="ECO:0000259" key="10">
    <source>
        <dbReference type="Pfam" id="PF25145"/>
    </source>
</evidence>
<feature type="region of interest" description="Disordered" evidence="5">
    <location>
        <begin position="135"/>
        <end position="167"/>
    </location>
</feature>
<dbReference type="RefSeq" id="WP_343791212.1">
    <property type="nucleotide sequence ID" value="NZ_BAAAEU010000010.1"/>
</dbReference>
<feature type="domain" description="NfeD-like C-terminal" evidence="8">
    <location>
        <begin position="401"/>
        <end position="455"/>
    </location>
</feature>
<keyword evidence="7" id="KW-0732">Signal</keyword>
<dbReference type="Pfam" id="PF24961">
    <property type="entry name" value="NfeD_membrane"/>
    <property type="match status" value="1"/>
</dbReference>
<keyword evidence="4 6" id="KW-0472">Membrane</keyword>
<dbReference type="InterPro" id="IPR056738">
    <property type="entry name" value="NfeD1b_N"/>
</dbReference>
<proteinExistence type="predicted"/>
<dbReference type="EMBL" id="BAAAEU010000010">
    <property type="protein sequence ID" value="GAA0716523.1"/>
    <property type="molecule type" value="Genomic_DNA"/>
</dbReference>
<feature type="transmembrane region" description="Helical" evidence="6">
    <location>
        <begin position="367"/>
        <end position="389"/>
    </location>
</feature>
<dbReference type="PANTHER" id="PTHR33507">
    <property type="entry name" value="INNER MEMBRANE PROTEIN YBBJ"/>
    <property type="match status" value="1"/>
</dbReference>
<feature type="transmembrane region" description="Helical" evidence="6">
    <location>
        <begin position="337"/>
        <end position="355"/>
    </location>
</feature>
<evidence type="ECO:0000313" key="11">
    <source>
        <dbReference type="EMBL" id="GAA0716523.1"/>
    </source>
</evidence>
<dbReference type="Gene3D" id="2.40.50.140">
    <property type="entry name" value="Nucleic acid-binding proteins"/>
    <property type="match status" value="1"/>
</dbReference>
<dbReference type="InterPro" id="IPR056739">
    <property type="entry name" value="NfeD_membrane"/>
</dbReference>
<feature type="domain" description="NfeD integral membrane" evidence="9">
    <location>
        <begin position="269"/>
        <end position="386"/>
    </location>
</feature>
<organism evidence="11 12">
    <name type="scientific">Dokdonella soli</name>
    <dbReference type="NCBI Taxonomy" id="529810"/>
    <lineage>
        <taxon>Bacteria</taxon>
        <taxon>Pseudomonadati</taxon>
        <taxon>Pseudomonadota</taxon>
        <taxon>Gammaproteobacteria</taxon>
        <taxon>Lysobacterales</taxon>
        <taxon>Rhodanobacteraceae</taxon>
        <taxon>Dokdonella</taxon>
    </lineage>
</organism>
<keyword evidence="2 6" id="KW-0812">Transmembrane</keyword>
<evidence type="ECO:0000256" key="1">
    <source>
        <dbReference type="ARBA" id="ARBA00004141"/>
    </source>
</evidence>
<evidence type="ECO:0000256" key="4">
    <source>
        <dbReference type="ARBA" id="ARBA00023136"/>
    </source>
</evidence>
<dbReference type="InterPro" id="IPR002810">
    <property type="entry name" value="NfeD-like_C"/>
</dbReference>